<organism evidence="2 3">
    <name type="scientific">Microlunatus kandeliicorticis</name>
    <dbReference type="NCBI Taxonomy" id="1759536"/>
    <lineage>
        <taxon>Bacteria</taxon>
        <taxon>Bacillati</taxon>
        <taxon>Actinomycetota</taxon>
        <taxon>Actinomycetes</taxon>
        <taxon>Propionibacteriales</taxon>
        <taxon>Propionibacteriaceae</taxon>
        <taxon>Microlunatus</taxon>
    </lineage>
</organism>
<evidence type="ECO:0000313" key="3">
    <source>
        <dbReference type="Proteomes" id="UP000523079"/>
    </source>
</evidence>
<gene>
    <name evidence="2" type="ORF">FHX74_003315</name>
</gene>
<name>A0A7W3IUU4_9ACTN</name>
<dbReference type="Proteomes" id="UP000523079">
    <property type="component" value="Unassembled WGS sequence"/>
</dbReference>
<evidence type="ECO:0000313" key="2">
    <source>
        <dbReference type="EMBL" id="MBA8795679.1"/>
    </source>
</evidence>
<feature type="domain" description="DUF5655" evidence="1">
    <location>
        <begin position="25"/>
        <end position="112"/>
    </location>
</feature>
<accession>A0A7W3IUU4</accession>
<reference evidence="2 3" key="1">
    <citation type="submission" date="2020-07" db="EMBL/GenBank/DDBJ databases">
        <title>Sequencing the genomes of 1000 actinobacteria strains.</title>
        <authorList>
            <person name="Klenk H.-P."/>
        </authorList>
    </citation>
    <scope>NUCLEOTIDE SEQUENCE [LARGE SCALE GENOMIC DNA]</scope>
    <source>
        <strain evidence="2 3">DSM 100723</strain>
    </source>
</reference>
<dbReference type="EMBL" id="JACGWT010000005">
    <property type="protein sequence ID" value="MBA8795679.1"/>
    <property type="molecule type" value="Genomic_DNA"/>
</dbReference>
<dbReference type="Pfam" id="PF18899">
    <property type="entry name" value="DUF5655"/>
    <property type="match status" value="1"/>
</dbReference>
<evidence type="ECO:0000259" key="1">
    <source>
        <dbReference type="Pfam" id="PF18899"/>
    </source>
</evidence>
<keyword evidence="3" id="KW-1185">Reference proteome</keyword>
<comment type="caution">
    <text evidence="2">The sequence shown here is derived from an EMBL/GenBank/DDBJ whole genome shotgun (WGS) entry which is preliminary data.</text>
</comment>
<sequence>MLSTWSELTAGLDDHDLGLLTLYREVARALPDTEEQVHTSQVQYRRRRIFTSGYVKSHYLEIGVELTRTAEHPQLRTTVDTSKRVTLHRITLREQEQFDDALRELITEAWETVGPGFR</sequence>
<proteinExistence type="predicted"/>
<protein>
    <recommendedName>
        <fullName evidence="1">DUF5655 domain-containing protein</fullName>
    </recommendedName>
</protein>
<dbReference type="AlphaFoldDB" id="A0A7W3IUU4"/>
<dbReference type="InterPro" id="IPR043714">
    <property type="entry name" value="DUF5655"/>
</dbReference>
<dbReference type="RefSeq" id="WP_182561267.1">
    <property type="nucleotide sequence ID" value="NZ_JACGWT010000005.1"/>
</dbReference>